<name>A0A4V2T2Q3_9FIRM</name>
<dbReference type="RefSeq" id="WP_330571485.1">
    <property type="nucleotide sequence ID" value="NZ_CP058648.1"/>
</dbReference>
<dbReference type="Proteomes" id="UP000295504">
    <property type="component" value="Unassembled WGS sequence"/>
</dbReference>
<dbReference type="AlphaFoldDB" id="A0A4V2T2Q3"/>
<dbReference type="InterPro" id="IPR007553">
    <property type="entry name" value="2-thiour_desulf"/>
</dbReference>
<protein>
    <submittedName>
        <fullName evidence="1">Uncharacterized protein YbbK (DUF523 family)</fullName>
    </submittedName>
</protein>
<dbReference type="PANTHER" id="PTHR30087">
    <property type="entry name" value="INNER MEMBRANE PROTEIN"/>
    <property type="match status" value="1"/>
</dbReference>
<evidence type="ECO:0000313" key="1">
    <source>
        <dbReference type="EMBL" id="TCP98353.1"/>
    </source>
</evidence>
<sequence>MEMILVSACLLGVNCKYDGKNNYNRELVDLLNGKAIVPVCPEQLGGLTTPRIAAEIQNGDGSDVVENSFKVLTKEGVDVSEAFIKGAKETLYIAMSMCITQAFLKAKSPSCGSGKIYDGTFSGVLRSGDGVTTYLLKKNGIKVFTENDFLIE</sequence>
<reference evidence="1 2" key="1">
    <citation type="submission" date="2019-03" db="EMBL/GenBank/DDBJ databases">
        <title>Genomic Encyclopedia of Type Strains, Phase IV (KMG-IV): sequencing the most valuable type-strain genomes for metagenomic binning, comparative biology and taxonomic classification.</title>
        <authorList>
            <person name="Goeker M."/>
        </authorList>
    </citation>
    <scope>NUCLEOTIDE SEQUENCE [LARGE SCALE GENOMIC DNA]</scope>
    <source>
        <strain evidence="1 2">DSM 100013</strain>
    </source>
</reference>
<keyword evidence="2" id="KW-1185">Reference proteome</keyword>
<comment type="caution">
    <text evidence="1">The sequence shown here is derived from an EMBL/GenBank/DDBJ whole genome shotgun (WGS) entry which is preliminary data.</text>
</comment>
<organism evidence="1 2">
    <name type="scientific">Serpentinicella alkaliphila</name>
    <dbReference type="NCBI Taxonomy" id="1734049"/>
    <lineage>
        <taxon>Bacteria</taxon>
        <taxon>Bacillati</taxon>
        <taxon>Bacillota</taxon>
        <taxon>Clostridia</taxon>
        <taxon>Peptostreptococcales</taxon>
        <taxon>Natronincolaceae</taxon>
        <taxon>Serpentinicella</taxon>
    </lineage>
</organism>
<dbReference type="EMBL" id="SLYC01000043">
    <property type="protein sequence ID" value="TCP98353.1"/>
    <property type="molecule type" value="Genomic_DNA"/>
</dbReference>
<gene>
    <name evidence="1" type="ORF">EDD79_10439</name>
</gene>
<accession>A0A4V2T2Q3</accession>
<evidence type="ECO:0000313" key="2">
    <source>
        <dbReference type="Proteomes" id="UP000295504"/>
    </source>
</evidence>
<dbReference type="Pfam" id="PF04463">
    <property type="entry name" value="2-thiour_desulf"/>
    <property type="match status" value="1"/>
</dbReference>
<proteinExistence type="predicted"/>
<dbReference type="PANTHER" id="PTHR30087:SF1">
    <property type="entry name" value="HYPOTHETICAL CYTOSOLIC PROTEIN"/>
    <property type="match status" value="1"/>
</dbReference>